<comment type="caution">
    <text evidence="1">The sequence shown here is derived from an EMBL/GenBank/DDBJ whole genome shotgun (WGS) entry which is preliminary data.</text>
</comment>
<name>A0ACB6QRM1_9PLEO</name>
<dbReference type="Proteomes" id="UP000799755">
    <property type="component" value="Unassembled WGS sequence"/>
</dbReference>
<proteinExistence type="predicted"/>
<protein>
    <submittedName>
        <fullName evidence="1">Uncharacterized protein</fullName>
    </submittedName>
</protein>
<organism evidence="1 2">
    <name type="scientific">Lindgomyces ingoldianus</name>
    <dbReference type="NCBI Taxonomy" id="673940"/>
    <lineage>
        <taxon>Eukaryota</taxon>
        <taxon>Fungi</taxon>
        <taxon>Dikarya</taxon>
        <taxon>Ascomycota</taxon>
        <taxon>Pezizomycotina</taxon>
        <taxon>Dothideomycetes</taxon>
        <taxon>Pleosporomycetidae</taxon>
        <taxon>Pleosporales</taxon>
        <taxon>Lindgomycetaceae</taxon>
        <taxon>Lindgomyces</taxon>
    </lineage>
</organism>
<evidence type="ECO:0000313" key="1">
    <source>
        <dbReference type="EMBL" id="KAF2468816.1"/>
    </source>
</evidence>
<sequence length="170" mass="19004">MYSRSVQNVCEICVPCKDGWAATMCVVKDVWAARTFVAFEDVCGLREVCVGCSGFVGSRVALAWQPLLRWREKWMRGLTGMFRKGQMFSQGQNYKLVLLFRLANSAVLSCAKFAGFLAMLSNHFSLTNLIEIQVTAHIALYTPLNRRRTLYTLAPRSRSAARGGRAGRVA</sequence>
<accession>A0ACB6QRM1</accession>
<gene>
    <name evidence="1" type="ORF">BDR25DRAFT_372663</name>
</gene>
<reference evidence="1" key="1">
    <citation type="journal article" date="2020" name="Stud. Mycol.">
        <title>101 Dothideomycetes genomes: a test case for predicting lifestyles and emergence of pathogens.</title>
        <authorList>
            <person name="Haridas S."/>
            <person name="Albert R."/>
            <person name="Binder M."/>
            <person name="Bloem J."/>
            <person name="Labutti K."/>
            <person name="Salamov A."/>
            <person name="Andreopoulos B."/>
            <person name="Baker S."/>
            <person name="Barry K."/>
            <person name="Bills G."/>
            <person name="Bluhm B."/>
            <person name="Cannon C."/>
            <person name="Castanera R."/>
            <person name="Culley D."/>
            <person name="Daum C."/>
            <person name="Ezra D."/>
            <person name="Gonzalez J."/>
            <person name="Henrissat B."/>
            <person name="Kuo A."/>
            <person name="Liang C."/>
            <person name="Lipzen A."/>
            <person name="Lutzoni F."/>
            <person name="Magnuson J."/>
            <person name="Mondo S."/>
            <person name="Nolan M."/>
            <person name="Ohm R."/>
            <person name="Pangilinan J."/>
            <person name="Park H.-J."/>
            <person name="Ramirez L."/>
            <person name="Alfaro M."/>
            <person name="Sun H."/>
            <person name="Tritt A."/>
            <person name="Yoshinaga Y."/>
            <person name="Zwiers L.-H."/>
            <person name="Turgeon B."/>
            <person name="Goodwin S."/>
            <person name="Spatafora J."/>
            <person name="Crous P."/>
            <person name="Grigoriev I."/>
        </authorList>
    </citation>
    <scope>NUCLEOTIDE SEQUENCE</scope>
    <source>
        <strain evidence="1">ATCC 200398</strain>
    </source>
</reference>
<evidence type="ECO:0000313" key="2">
    <source>
        <dbReference type="Proteomes" id="UP000799755"/>
    </source>
</evidence>
<keyword evidence="2" id="KW-1185">Reference proteome</keyword>
<dbReference type="EMBL" id="MU003514">
    <property type="protein sequence ID" value="KAF2468816.1"/>
    <property type="molecule type" value="Genomic_DNA"/>
</dbReference>